<comment type="caution">
    <text evidence="5">The sequence shown here is derived from an EMBL/GenBank/DDBJ whole genome shotgun (WGS) entry which is preliminary data.</text>
</comment>
<dbReference type="EMBL" id="BMNZ01000005">
    <property type="protein sequence ID" value="GGM99345.1"/>
    <property type="molecule type" value="Genomic_DNA"/>
</dbReference>
<dbReference type="Gene3D" id="3.40.50.300">
    <property type="entry name" value="P-loop containing nucleotide triphosphate hydrolases"/>
    <property type="match status" value="1"/>
</dbReference>
<proteinExistence type="predicted"/>
<sequence length="506" mass="54795">MSHRDRNRQEGLLGSDDIPAIALEAILWSGWGLVRAVVATLTALVRFPLQAGAALVAIGWLLFFGWRSLSLGLVAITLGLAVWRLWHPTSYRRYVAVRLLTLIRSPYYRVRWPRIARSVDLVVYPGQRGRSGRVGGRRSTDGSVRVLRVRATGHGTDRLLLRLPNGLVPADVAARAEAIAHATGCLHARVRADRPGRCWLELARRDTLRGVVDPLPSMGLVDLAAVPVGACEDGTGWQLKLAGTHLLVAGATGAGKSSVLWSLLQGVSRGLASEDVQIWAVDPKGGMELRPGRALFSRYEDASPEDMCRLLEDLVEVKDARSKDLADSGARLHQRTAESPHIIAILDELATLTAFADRSVTRRIDTALGLLLTQGRACGITVVAAVQDPGKDIVGWRDLFPTRVAMRLDNPVQVAMVLGDSARDDGARADEISELTPGVAYVRTDGTREILRVRAAYLDDQAIARLVDGVTTQRANRTNTHKTGEPVLTTADLPATMRPTPEGGPS</sequence>
<dbReference type="GO" id="GO:0051301">
    <property type="term" value="P:cell division"/>
    <property type="evidence" value="ECO:0007669"/>
    <property type="project" value="UniProtKB-KW"/>
</dbReference>
<keyword evidence="1 3" id="KW-0547">Nucleotide-binding</keyword>
<dbReference type="RefSeq" id="WP_052358600.1">
    <property type="nucleotide sequence ID" value="NZ_BMNZ01000005.1"/>
</dbReference>
<keyword evidence="5" id="KW-0132">Cell division</keyword>
<dbReference type="Proteomes" id="UP000623461">
    <property type="component" value="Unassembled WGS sequence"/>
</dbReference>
<name>A0ABQ2I3E9_9MICO</name>
<evidence type="ECO:0000256" key="2">
    <source>
        <dbReference type="ARBA" id="ARBA00022840"/>
    </source>
</evidence>
<dbReference type="SUPFAM" id="SSF52540">
    <property type="entry name" value="P-loop containing nucleoside triphosphate hydrolases"/>
    <property type="match status" value="1"/>
</dbReference>
<evidence type="ECO:0000313" key="5">
    <source>
        <dbReference type="EMBL" id="GGM99345.1"/>
    </source>
</evidence>
<reference evidence="6" key="1">
    <citation type="journal article" date="2019" name="Int. J. Syst. Evol. Microbiol.">
        <title>The Global Catalogue of Microorganisms (GCM) 10K type strain sequencing project: providing services to taxonomists for standard genome sequencing and annotation.</title>
        <authorList>
            <consortium name="The Broad Institute Genomics Platform"/>
            <consortium name="The Broad Institute Genome Sequencing Center for Infectious Disease"/>
            <person name="Wu L."/>
            <person name="Ma J."/>
        </authorList>
    </citation>
    <scope>NUCLEOTIDE SEQUENCE [LARGE SCALE GENOMIC DNA]</scope>
    <source>
        <strain evidence="6">JCM 1365</strain>
    </source>
</reference>
<evidence type="ECO:0000259" key="4">
    <source>
        <dbReference type="PROSITE" id="PS50901"/>
    </source>
</evidence>
<keyword evidence="6" id="KW-1185">Reference proteome</keyword>
<keyword evidence="2 3" id="KW-0067">ATP-binding</keyword>
<feature type="domain" description="FtsK" evidence="4">
    <location>
        <begin position="232"/>
        <end position="415"/>
    </location>
</feature>
<evidence type="ECO:0000256" key="1">
    <source>
        <dbReference type="ARBA" id="ARBA00022741"/>
    </source>
</evidence>
<dbReference type="InterPro" id="IPR002543">
    <property type="entry name" value="FtsK_dom"/>
</dbReference>
<feature type="binding site" evidence="3">
    <location>
        <begin position="250"/>
        <end position="257"/>
    </location>
    <ligand>
        <name>ATP</name>
        <dbReference type="ChEBI" id="CHEBI:30616"/>
    </ligand>
</feature>
<accession>A0ABQ2I3E9</accession>
<keyword evidence="5" id="KW-0131">Cell cycle</keyword>
<evidence type="ECO:0000256" key="3">
    <source>
        <dbReference type="PROSITE-ProRule" id="PRU00289"/>
    </source>
</evidence>
<dbReference type="InterPro" id="IPR027417">
    <property type="entry name" value="P-loop_NTPase"/>
</dbReference>
<gene>
    <name evidence="5" type="ORF">GCM10009721_27980</name>
</gene>
<dbReference type="PANTHER" id="PTHR22683:SF41">
    <property type="entry name" value="DNA TRANSLOCASE FTSK"/>
    <property type="match status" value="1"/>
</dbReference>
<protein>
    <submittedName>
        <fullName evidence="5">Hypothetical cell division FtsK/SpoIIIE protein</fullName>
    </submittedName>
</protein>
<dbReference type="Pfam" id="PF01580">
    <property type="entry name" value="FtsK_SpoIIIE"/>
    <property type="match status" value="1"/>
</dbReference>
<dbReference type="PANTHER" id="PTHR22683">
    <property type="entry name" value="SPORULATION PROTEIN RELATED"/>
    <property type="match status" value="1"/>
</dbReference>
<dbReference type="PROSITE" id="PS50901">
    <property type="entry name" value="FTSK"/>
    <property type="match status" value="1"/>
</dbReference>
<dbReference type="InterPro" id="IPR050206">
    <property type="entry name" value="FtsK/SpoIIIE/SftA"/>
</dbReference>
<evidence type="ECO:0000313" key="6">
    <source>
        <dbReference type="Proteomes" id="UP000623461"/>
    </source>
</evidence>
<organism evidence="5 6">
    <name type="scientific">Terrabacter tumescens</name>
    <dbReference type="NCBI Taxonomy" id="60443"/>
    <lineage>
        <taxon>Bacteria</taxon>
        <taxon>Bacillati</taxon>
        <taxon>Actinomycetota</taxon>
        <taxon>Actinomycetes</taxon>
        <taxon>Micrococcales</taxon>
        <taxon>Intrasporangiaceae</taxon>
        <taxon>Terrabacter</taxon>
    </lineage>
</organism>